<dbReference type="RefSeq" id="XP_015663059.1">
    <property type="nucleotide sequence ID" value="XM_015797539.1"/>
</dbReference>
<feature type="compositionally biased region" description="Low complexity" evidence="1">
    <location>
        <begin position="49"/>
        <end position="65"/>
    </location>
</feature>
<dbReference type="OrthoDB" id="250880at2759"/>
<dbReference type="SUPFAM" id="SSF54928">
    <property type="entry name" value="RNA-binding domain, RBD"/>
    <property type="match status" value="1"/>
</dbReference>
<comment type="caution">
    <text evidence="2">The sequence shown here is derived from an EMBL/GenBank/DDBJ whole genome shotgun (WGS) entry which is preliminary data.</text>
</comment>
<dbReference type="Gene3D" id="3.30.70.330">
    <property type="match status" value="1"/>
</dbReference>
<dbReference type="OMA" id="NRDRTCA"/>
<feature type="compositionally biased region" description="Low complexity" evidence="1">
    <location>
        <begin position="90"/>
        <end position="101"/>
    </location>
</feature>
<protein>
    <recommendedName>
        <fullName evidence="4">RRM domain-containing protein</fullName>
    </recommendedName>
</protein>
<evidence type="ECO:0000313" key="2">
    <source>
        <dbReference type="EMBL" id="KPA84620.1"/>
    </source>
</evidence>
<feature type="region of interest" description="Disordered" evidence="1">
    <location>
        <begin position="31"/>
        <end position="75"/>
    </location>
</feature>
<feature type="region of interest" description="Disordered" evidence="1">
    <location>
        <begin position="1"/>
        <end position="20"/>
    </location>
</feature>
<dbReference type="InterPro" id="IPR012677">
    <property type="entry name" value="Nucleotide-bd_a/b_plait_sf"/>
</dbReference>
<dbReference type="VEuPathDB" id="TriTrypDB:LpyrH10_02_1170"/>
<sequence length="558" mass="59047">MDELFDDEMRTNALNDPGLFLDLEEDDDDVVLSGALSLPNTLMPPPPSEHSASQPPQQQSVGQSSTTSRLSGMGIPKLDVTVLNDVTPNPAAQMQPQQQLQHNGTPGTANTPAAYSRDGAVDQLALAYGSSNPNSPPHNTATSPNLAAFNVYSNIACPPLCAKNLNFRDFLNKKIVPQKIENEESTGVFVGQLPSSYSEDDIEALLKAIGNEYGQTVQVRDVKSHNRDRTCAFVMINAGALNAVLDFTKRVLCDINCVWVVDHSQAAQLPIFVQQMPRDQLRGVPKAALVLEKLTPQSKPRHIAHPAQTGLPTSPSAAYGGIQPNLISSMSVMTHPVILQQQQHGGVAPGVGMVPPAAFMDATGLQATSPFAGSGYVPSPSMGNALPQFFSTGAFQDPGATGALFSANGGAPSPTSVYAMQMGTNSSIASIEAANQMMIAASRSRTNSQSHQLNMAPLPVPNGSADGLAPVRTAVQLTSTLQQEHCSCGRMLFLSQYPKSGTCAKCSAIINSNEVAYWCPNGHIAVCIMCALQTSVTTDANSGTNARVMQPQSEVMLH</sequence>
<dbReference type="GO" id="GO:0003676">
    <property type="term" value="F:nucleic acid binding"/>
    <property type="evidence" value="ECO:0007669"/>
    <property type="project" value="InterPro"/>
</dbReference>
<feature type="compositionally biased region" description="Polar residues" evidence="1">
    <location>
        <begin position="102"/>
        <end position="113"/>
    </location>
</feature>
<evidence type="ECO:0008006" key="4">
    <source>
        <dbReference type="Google" id="ProtNLM"/>
    </source>
</evidence>
<evidence type="ECO:0000313" key="3">
    <source>
        <dbReference type="Proteomes" id="UP000037923"/>
    </source>
</evidence>
<accession>A0A0M9G810</accession>
<gene>
    <name evidence="2" type="ORF">ABB37_01143</name>
</gene>
<organism evidence="2 3">
    <name type="scientific">Leptomonas pyrrhocoris</name>
    <name type="common">Firebug parasite</name>
    <dbReference type="NCBI Taxonomy" id="157538"/>
    <lineage>
        <taxon>Eukaryota</taxon>
        <taxon>Discoba</taxon>
        <taxon>Euglenozoa</taxon>
        <taxon>Kinetoplastea</taxon>
        <taxon>Metakinetoplastina</taxon>
        <taxon>Trypanosomatida</taxon>
        <taxon>Trypanosomatidae</taxon>
        <taxon>Leishmaniinae</taxon>
        <taxon>Leptomonas</taxon>
    </lineage>
</organism>
<dbReference type="Proteomes" id="UP000037923">
    <property type="component" value="Unassembled WGS sequence"/>
</dbReference>
<dbReference type="InterPro" id="IPR035979">
    <property type="entry name" value="RBD_domain_sf"/>
</dbReference>
<dbReference type="EMBL" id="LGTL01000002">
    <property type="protein sequence ID" value="KPA84620.1"/>
    <property type="molecule type" value="Genomic_DNA"/>
</dbReference>
<proteinExistence type="predicted"/>
<keyword evidence="3" id="KW-1185">Reference proteome</keyword>
<dbReference type="GeneID" id="26901438"/>
<name>A0A0M9G810_LEPPY</name>
<evidence type="ECO:0000256" key="1">
    <source>
        <dbReference type="SAM" id="MobiDB-lite"/>
    </source>
</evidence>
<reference evidence="2 3" key="1">
    <citation type="submission" date="2015-07" db="EMBL/GenBank/DDBJ databases">
        <title>High-quality genome of monoxenous trypanosomatid Leptomonas pyrrhocoris.</title>
        <authorList>
            <person name="Flegontov P."/>
            <person name="Butenko A."/>
            <person name="Firsov S."/>
            <person name="Vlcek C."/>
            <person name="Logacheva M.D."/>
            <person name="Field M."/>
            <person name="Filatov D."/>
            <person name="Flegontova O."/>
            <person name="Gerasimov E."/>
            <person name="Jackson A.P."/>
            <person name="Kelly S."/>
            <person name="Opperdoes F."/>
            <person name="O'Reilly A."/>
            <person name="Votypka J."/>
            <person name="Yurchenko V."/>
            <person name="Lukes J."/>
        </authorList>
    </citation>
    <scope>NUCLEOTIDE SEQUENCE [LARGE SCALE GENOMIC DNA]</scope>
    <source>
        <strain evidence="2">H10</strain>
    </source>
</reference>
<dbReference type="AlphaFoldDB" id="A0A0M9G810"/>
<feature type="region of interest" description="Disordered" evidence="1">
    <location>
        <begin position="88"/>
        <end position="115"/>
    </location>
</feature>